<keyword evidence="3" id="KW-1185">Reference proteome</keyword>
<dbReference type="KEGG" id="amam:HPC72_03380"/>
<dbReference type="AlphaFoldDB" id="A0A6M8B7L0"/>
<feature type="region of interest" description="Disordered" evidence="1">
    <location>
        <begin position="156"/>
        <end position="175"/>
    </location>
</feature>
<accession>A0A6M8B7L0</accession>
<evidence type="ECO:0000313" key="2">
    <source>
        <dbReference type="EMBL" id="QKD79421.1"/>
    </source>
</evidence>
<organism evidence="2 3">
    <name type="scientific">Actinomyces marmotae</name>
    <dbReference type="NCBI Taxonomy" id="2737173"/>
    <lineage>
        <taxon>Bacteria</taxon>
        <taxon>Bacillati</taxon>
        <taxon>Actinomycetota</taxon>
        <taxon>Actinomycetes</taxon>
        <taxon>Actinomycetales</taxon>
        <taxon>Actinomycetaceae</taxon>
        <taxon>Actinomyces</taxon>
    </lineage>
</organism>
<dbReference type="EMBL" id="CP053642">
    <property type="protein sequence ID" value="QKD79421.1"/>
    <property type="molecule type" value="Genomic_DNA"/>
</dbReference>
<gene>
    <name evidence="2" type="ORF">HPC72_03380</name>
</gene>
<reference evidence="2 3" key="1">
    <citation type="submission" date="2020-05" db="EMBL/GenBank/DDBJ databases">
        <title>Actinomyces sp. zg-325.</title>
        <authorList>
            <person name="Yang C."/>
        </authorList>
    </citation>
    <scope>NUCLEOTIDE SEQUENCE [LARGE SCALE GENOMIC DNA]</scope>
    <source>
        <strain evidence="3">zg-325</strain>
    </source>
</reference>
<evidence type="ECO:0000256" key="1">
    <source>
        <dbReference type="SAM" id="MobiDB-lite"/>
    </source>
</evidence>
<protein>
    <submittedName>
        <fullName evidence="2">Uncharacterized protein</fullName>
    </submittedName>
</protein>
<name>A0A6M8B7L0_9ACTO</name>
<proteinExistence type="predicted"/>
<dbReference type="RefSeq" id="WP_159718614.1">
    <property type="nucleotide sequence ID" value="NZ_CP053642.1"/>
</dbReference>
<sequence>MSDQDSIAFWAHWAAANPAKDPFLASLIPRWDQLIGYDPLTGPREMTDPIPWAEMAPEIPDDPRLIEQSRTELAEAISQALNHAAFEALVDLTIHDGAALEMSATQLDARIDQVTEPLARVALTEAMPVNRATQVTWLIAWWIQDPSPTVVPPPPFATAAPGTYPPPPWEPDQAPRPQWMRQLLATWARQRAETTPT</sequence>
<dbReference type="Proteomes" id="UP000504752">
    <property type="component" value="Chromosome"/>
</dbReference>
<evidence type="ECO:0000313" key="3">
    <source>
        <dbReference type="Proteomes" id="UP000504752"/>
    </source>
</evidence>